<dbReference type="Proteomes" id="UP000237819">
    <property type="component" value="Unassembled WGS sequence"/>
</dbReference>
<dbReference type="RefSeq" id="WP_146119366.1">
    <property type="nucleotide sequence ID" value="NZ_PUHZ01000025.1"/>
</dbReference>
<dbReference type="EMBL" id="PUHZ01000025">
    <property type="protein sequence ID" value="PQO42510.1"/>
    <property type="molecule type" value="Genomic_DNA"/>
</dbReference>
<dbReference type="AlphaFoldDB" id="A0A2S8GDX5"/>
<gene>
    <name evidence="1" type="ORF">C5Y93_29745</name>
</gene>
<protein>
    <submittedName>
        <fullName evidence="1">Uncharacterized protein</fullName>
    </submittedName>
</protein>
<accession>A0A2S8GDX5</accession>
<sequence>MEAYKSAMMRLLRHPTAWVAGIIVTFLVALLTLIPAADEYSVLRERSEEVAYLVQQGTRDRDWFPQLNSKYAEIQKQLQRSRQRTVDEEAAHALRESIVQQARKANCHLRRVDLGAVRVRQWYEHDHPIETVSVSERGKKSKFLLEVRELRLTVSGSMENIQRFITQFETLDVQMHVEQLNLRTIDPHGDQVQLELGLQLYGIQRAVKEKSPVS</sequence>
<organism evidence="1 2">
    <name type="scientific">Blastopirellula marina</name>
    <dbReference type="NCBI Taxonomy" id="124"/>
    <lineage>
        <taxon>Bacteria</taxon>
        <taxon>Pseudomonadati</taxon>
        <taxon>Planctomycetota</taxon>
        <taxon>Planctomycetia</taxon>
        <taxon>Pirellulales</taxon>
        <taxon>Pirellulaceae</taxon>
        <taxon>Blastopirellula</taxon>
    </lineage>
</organism>
<dbReference type="OrthoDB" id="269871at2"/>
<name>A0A2S8GDX5_9BACT</name>
<proteinExistence type="predicted"/>
<evidence type="ECO:0000313" key="1">
    <source>
        <dbReference type="EMBL" id="PQO42510.1"/>
    </source>
</evidence>
<comment type="caution">
    <text evidence="1">The sequence shown here is derived from an EMBL/GenBank/DDBJ whole genome shotgun (WGS) entry which is preliminary data.</text>
</comment>
<evidence type="ECO:0000313" key="2">
    <source>
        <dbReference type="Proteomes" id="UP000237819"/>
    </source>
</evidence>
<reference evidence="1 2" key="1">
    <citation type="submission" date="2018-02" db="EMBL/GenBank/DDBJ databases">
        <title>Comparative genomes isolates from brazilian mangrove.</title>
        <authorList>
            <person name="Araujo J.E."/>
            <person name="Taketani R.G."/>
            <person name="Silva M.C.P."/>
            <person name="Loureco M.V."/>
            <person name="Andreote F.D."/>
        </authorList>
    </citation>
    <scope>NUCLEOTIDE SEQUENCE [LARGE SCALE GENOMIC DNA]</scope>
    <source>
        <strain evidence="1 2">Nap-Phe MGV</strain>
    </source>
</reference>